<dbReference type="PANTHER" id="PTHR46268">
    <property type="entry name" value="STRESS RESPONSE PROTEIN NHAX"/>
    <property type="match status" value="1"/>
</dbReference>
<protein>
    <submittedName>
        <fullName evidence="3">Universal stress protein UspA</fullName>
    </submittedName>
</protein>
<dbReference type="PRINTS" id="PR01438">
    <property type="entry name" value="UNVRSLSTRESS"/>
</dbReference>
<sequence length="287" mass="29719">MIRKILVPLVGRDSDRAVLAMGFSVAKTFDAHVEALHVGGDPRDAVPMLGDGLSGALIEEIMRAAEREFAADAELARKHFEGARAAAQAAVTQSAPGPGMASGWMRSLTGAIEDVVTHEARLADLIVFPQSAGVGDTRLAVTLEATLLGSARPLLLTPDRPPAKIGGTVAIAWNGGAECARAVAAAMPFLIRAGTVHIITADTSATSSDEAGKLAEYLAWHGIQAKVDKIAPTGEPVGGALLARAAELGADLMVMGGYGHSRMRELIMGGVTRHVLAHPGLPILMAH</sequence>
<organism evidence="3 4">
    <name type="scientific">Skermanella stibiiresistens SB22</name>
    <dbReference type="NCBI Taxonomy" id="1385369"/>
    <lineage>
        <taxon>Bacteria</taxon>
        <taxon>Pseudomonadati</taxon>
        <taxon>Pseudomonadota</taxon>
        <taxon>Alphaproteobacteria</taxon>
        <taxon>Rhodospirillales</taxon>
        <taxon>Azospirillaceae</taxon>
        <taxon>Skermanella</taxon>
    </lineage>
</organism>
<dbReference type="STRING" id="1385369.N825_16810"/>
<dbReference type="InterPro" id="IPR006015">
    <property type="entry name" value="Universal_stress_UspA"/>
</dbReference>
<evidence type="ECO:0000259" key="2">
    <source>
        <dbReference type="Pfam" id="PF00582"/>
    </source>
</evidence>
<feature type="domain" description="UspA" evidence="2">
    <location>
        <begin position="211"/>
        <end position="286"/>
    </location>
</feature>
<reference evidence="3 4" key="1">
    <citation type="submission" date="2013-08" db="EMBL/GenBank/DDBJ databases">
        <title>The genome sequence of Skermanella stibiiresistens.</title>
        <authorList>
            <person name="Zhu W."/>
            <person name="Wang G."/>
        </authorList>
    </citation>
    <scope>NUCLEOTIDE SEQUENCE [LARGE SCALE GENOMIC DNA]</scope>
    <source>
        <strain evidence="3 4">SB22</strain>
    </source>
</reference>
<dbReference type="RefSeq" id="WP_037458496.1">
    <property type="nucleotide sequence ID" value="NZ_AVFL01000024.1"/>
</dbReference>
<accession>W9H1T2</accession>
<dbReference type="Proteomes" id="UP000019486">
    <property type="component" value="Unassembled WGS sequence"/>
</dbReference>
<evidence type="ECO:0000313" key="4">
    <source>
        <dbReference type="Proteomes" id="UP000019486"/>
    </source>
</evidence>
<dbReference type="OrthoDB" id="9804721at2"/>
<dbReference type="CDD" id="cd00293">
    <property type="entry name" value="USP-like"/>
    <property type="match status" value="1"/>
</dbReference>
<evidence type="ECO:0000256" key="1">
    <source>
        <dbReference type="ARBA" id="ARBA00008791"/>
    </source>
</evidence>
<evidence type="ECO:0000313" key="3">
    <source>
        <dbReference type="EMBL" id="EWY37713.1"/>
    </source>
</evidence>
<dbReference type="InterPro" id="IPR006016">
    <property type="entry name" value="UspA"/>
</dbReference>
<dbReference type="Gene3D" id="3.40.50.12370">
    <property type="match status" value="1"/>
</dbReference>
<keyword evidence="4" id="KW-1185">Reference proteome</keyword>
<dbReference type="Pfam" id="PF00582">
    <property type="entry name" value="Usp"/>
    <property type="match status" value="1"/>
</dbReference>
<name>W9H1T2_9PROT</name>
<proteinExistence type="inferred from homology"/>
<comment type="similarity">
    <text evidence="1">Belongs to the universal stress protein A family.</text>
</comment>
<dbReference type="PANTHER" id="PTHR46268:SF15">
    <property type="entry name" value="UNIVERSAL STRESS PROTEIN HP_0031"/>
    <property type="match status" value="1"/>
</dbReference>
<dbReference type="EMBL" id="AVFL01000024">
    <property type="protein sequence ID" value="EWY37713.1"/>
    <property type="molecule type" value="Genomic_DNA"/>
</dbReference>
<dbReference type="SUPFAM" id="SSF52402">
    <property type="entry name" value="Adenine nucleotide alpha hydrolases-like"/>
    <property type="match status" value="2"/>
</dbReference>
<comment type="caution">
    <text evidence="3">The sequence shown here is derived from an EMBL/GenBank/DDBJ whole genome shotgun (WGS) entry which is preliminary data.</text>
</comment>
<dbReference type="AlphaFoldDB" id="W9H1T2"/>
<gene>
    <name evidence="3" type="ORF">N825_16810</name>
</gene>